<organism evidence="1 2">
    <name type="scientific">Nostoc punctiforme FACHB-252</name>
    <dbReference type="NCBI Taxonomy" id="1357509"/>
    <lineage>
        <taxon>Bacteria</taxon>
        <taxon>Bacillati</taxon>
        <taxon>Cyanobacteriota</taxon>
        <taxon>Cyanophyceae</taxon>
        <taxon>Nostocales</taxon>
        <taxon>Nostocaceae</taxon>
        <taxon>Nostoc</taxon>
    </lineage>
</organism>
<dbReference type="Proteomes" id="UP000606396">
    <property type="component" value="Unassembled WGS sequence"/>
</dbReference>
<proteinExistence type="predicted"/>
<reference evidence="1 2" key="1">
    <citation type="journal article" date="2020" name="ISME J.">
        <title>Comparative genomics reveals insights into cyanobacterial evolution and habitat adaptation.</title>
        <authorList>
            <person name="Chen M.Y."/>
            <person name="Teng W.K."/>
            <person name="Zhao L."/>
            <person name="Hu C.X."/>
            <person name="Zhou Y.K."/>
            <person name="Han B.P."/>
            <person name="Song L.R."/>
            <person name="Shu W.S."/>
        </authorList>
    </citation>
    <scope>NUCLEOTIDE SEQUENCE [LARGE SCALE GENOMIC DNA]</scope>
    <source>
        <strain evidence="1 2">FACHB-252</strain>
    </source>
</reference>
<sequence>MLPIVDWAFSWCASFALRICGESILTPIFADHDRYCSTCLQLIFHEVDGNFSHFHVYQLYKYCMTLVYS</sequence>
<comment type="caution">
    <text evidence="1">The sequence shown here is derived from an EMBL/GenBank/DDBJ whole genome shotgun (WGS) entry which is preliminary data.</text>
</comment>
<name>A0ABR8HIM7_NOSPU</name>
<protein>
    <recommendedName>
        <fullName evidence="3">Secreted protein</fullName>
    </recommendedName>
</protein>
<evidence type="ECO:0000313" key="1">
    <source>
        <dbReference type="EMBL" id="MBD2615232.1"/>
    </source>
</evidence>
<accession>A0ABR8HIM7</accession>
<keyword evidence="2" id="KW-1185">Reference proteome</keyword>
<dbReference type="RefSeq" id="WP_143861672.1">
    <property type="nucleotide sequence ID" value="NZ_JACJTC010000024.1"/>
</dbReference>
<evidence type="ECO:0008006" key="3">
    <source>
        <dbReference type="Google" id="ProtNLM"/>
    </source>
</evidence>
<dbReference type="EMBL" id="JACJTC010000024">
    <property type="protein sequence ID" value="MBD2615232.1"/>
    <property type="molecule type" value="Genomic_DNA"/>
</dbReference>
<evidence type="ECO:0000313" key="2">
    <source>
        <dbReference type="Proteomes" id="UP000606396"/>
    </source>
</evidence>
<gene>
    <name evidence="1" type="ORF">H6G94_28935</name>
</gene>